<comment type="cofactor">
    <cofactor evidence="2">
        <name>Mg(2+)</name>
        <dbReference type="ChEBI" id="CHEBI:18420"/>
    </cofactor>
</comment>
<keyword evidence="4" id="KW-0378">Hydrolase</keyword>
<sequence>MINKLYKALTDNPESELAVDLPEAAVLLPITDHPKKPEIIFTLRAAHLSTHSGEVAFPGGKRDDTDKSLWFTALRESYEEINLAADHVTPLGQLNPLASRFGLKVVPFVGVIPSQVALTPNLDELDLIFRAPLAFFLEPRHLKFEQIEFFGETYQIPYFCYEQFKIWGLTALMLVDLLNIGFDAGISCDWPQRDPEIIDKFVSMKNK</sequence>
<evidence type="ECO:0000256" key="2">
    <source>
        <dbReference type="ARBA" id="ARBA00001946"/>
    </source>
</evidence>
<keyword evidence="5" id="KW-0460">Magnesium</keyword>
<dbReference type="EMBL" id="JAPMOU010000001">
    <property type="protein sequence ID" value="MDE1460482.1"/>
    <property type="molecule type" value="Genomic_DNA"/>
</dbReference>
<keyword evidence="3" id="KW-0479">Metal-binding</keyword>
<dbReference type="Pfam" id="PF00293">
    <property type="entry name" value="NUDIX"/>
    <property type="match status" value="1"/>
</dbReference>
<reference evidence="8 9" key="1">
    <citation type="submission" date="2022-11" db="EMBL/GenBank/DDBJ databases">
        <title>Spartinivicinus poritis sp. nov., isolated from scleractinian coral Porites lutea.</title>
        <authorList>
            <person name="Zhang G."/>
            <person name="Cai L."/>
            <person name="Wei Q."/>
        </authorList>
    </citation>
    <scope>NUCLEOTIDE SEQUENCE [LARGE SCALE GENOMIC DNA]</scope>
    <source>
        <strain evidence="8 9">A2-2</strain>
    </source>
</reference>
<gene>
    <name evidence="8" type="ORF">ORQ98_00745</name>
</gene>
<dbReference type="NCBIfam" id="NF007980">
    <property type="entry name" value="PRK10707.1"/>
    <property type="match status" value="1"/>
</dbReference>
<keyword evidence="9" id="KW-1185">Reference proteome</keyword>
<proteinExistence type="predicted"/>
<dbReference type="PANTHER" id="PTHR12992:SF11">
    <property type="entry name" value="MITOCHONDRIAL COENZYME A DIPHOSPHATASE NUDT8"/>
    <property type="match status" value="1"/>
</dbReference>
<evidence type="ECO:0000313" key="8">
    <source>
        <dbReference type="EMBL" id="MDE1460482.1"/>
    </source>
</evidence>
<dbReference type="InterPro" id="IPR015797">
    <property type="entry name" value="NUDIX_hydrolase-like_dom_sf"/>
</dbReference>
<comment type="caution">
    <text evidence="8">The sequence shown here is derived from an EMBL/GenBank/DDBJ whole genome shotgun (WGS) entry which is preliminary data.</text>
</comment>
<evidence type="ECO:0000259" key="7">
    <source>
        <dbReference type="PROSITE" id="PS51462"/>
    </source>
</evidence>
<dbReference type="PROSITE" id="PS51462">
    <property type="entry name" value="NUDIX"/>
    <property type="match status" value="1"/>
</dbReference>
<dbReference type="CDD" id="cd03426">
    <property type="entry name" value="NUDIX_CoAse_Nudt7"/>
    <property type="match status" value="1"/>
</dbReference>
<evidence type="ECO:0000256" key="4">
    <source>
        <dbReference type="ARBA" id="ARBA00022801"/>
    </source>
</evidence>
<organism evidence="8 9">
    <name type="scientific">Spartinivicinus poritis</name>
    <dbReference type="NCBI Taxonomy" id="2994640"/>
    <lineage>
        <taxon>Bacteria</taxon>
        <taxon>Pseudomonadati</taxon>
        <taxon>Pseudomonadota</taxon>
        <taxon>Gammaproteobacteria</taxon>
        <taxon>Oceanospirillales</taxon>
        <taxon>Zooshikellaceae</taxon>
        <taxon>Spartinivicinus</taxon>
    </lineage>
</organism>
<evidence type="ECO:0000256" key="6">
    <source>
        <dbReference type="ARBA" id="ARBA00023211"/>
    </source>
</evidence>
<dbReference type="RefSeq" id="WP_274686855.1">
    <property type="nucleotide sequence ID" value="NZ_JAPMOU010000001.1"/>
</dbReference>
<dbReference type="PANTHER" id="PTHR12992">
    <property type="entry name" value="NUDIX HYDROLASE"/>
    <property type="match status" value="1"/>
</dbReference>
<dbReference type="Gene3D" id="3.90.79.10">
    <property type="entry name" value="Nucleoside Triphosphate Pyrophosphohydrolase"/>
    <property type="match status" value="1"/>
</dbReference>
<dbReference type="SUPFAM" id="SSF55811">
    <property type="entry name" value="Nudix"/>
    <property type="match status" value="1"/>
</dbReference>
<evidence type="ECO:0000256" key="5">
    <source>
        <dbReference type="ARBA" id="ARBA00022842"/>
    </source>
</evidence>
<keyword evidence="6" id="KW-0464">Manganese</keyword>
<comment type="cofactor">
    <cofactor evidence="1">
        <name>Mn(2+)</name>
        <dbReference type="ChEBI" id="CHEBI:29035"/>
    </cofactor>
</comment>
<name>A0ABT5U4L1_9GAMM</name>
<accession>A0ABT5U4L1</accession>
<evidence type="ECO:0000256" key="1">
    <source>
        <dbReference type="ARBA" id="ARBA00001936"/>
    </source>
</evidence>
<dbReference type="InterPro" id="IPR045121">
    <property type="entry name" value="CoAse"/>
</dbReference>
<dbReference type="Proteomes" id="UP001528823">
    <property type="component" value="Unassembled WGS sequence"/>
</dbReference>
<evidence type="ECO:0000313" key="9">
    <source>
        <dbReference type="Proteomes" id="UP001528823"/>
    </source>
</evidence>
<feature type="domain" description="Nudix hydrolase" evidence="7">
    <location>
        <begin position="20"/>
        <end position="155"/>
    </location>
</feature>
<evidence type="ECO:0000256" key="3">
    <source>
        <dbReference type="ARBA" id="ARBA00022723"/>
    </source>
</evidence>
<dbReference type="InterPro" id="IPR000086">
    <property type="entry name" value="NUDIX_hydrolase_dom"/>
</dbReference>
<protein>
    <submittedName>
        <fullName evidence="8">CoA pyrophosphatase</fullName>
    </submittedName>
</protein>